<dbReference type="Proteomes" id="UP001196565">
    <property type="component" value="Unassembled WGS sequence"/>
</dbReference>
<keyword evidence="7" id="KW-1185">Reference proteome</keyword>
<comment type="caution">
    <text evidence="6">The sequence shown here is derived from an EMBL/GenBank/DDBJ whole genome shotgun (WGS) entry which is preliminary data.</text>
</comment>
<evidence type="ECO:0000256" key="3">
    <source>
        <dbReference type="ARBA" id="ARBA00023163"/>
    </source>
</evidence>
<feature type="DNA-binding region" description="H-T-H motif" evidence="4">
    <location>
        <begin position="44"/>
        <end position="63"/>
    </location>
</feature>
<dbReference type="SUPFAM" id="SSF46689">
    <property type="entry name" value="Homeodomain-like"/>
    <property type="match status" value="1"/>
</dbReference>
<dbReference type="Gene3D" id="1.10.357.10">
    <property type="entry name" value="Tetracycline Repressor, domain 2"/>
    <property type="match status" value="1"/>
</dbReference>
<evidence type="ECO:0000313" key="7">
    <source>
        <dbReference type="Proteomes" id="UP001196565"/>
    </source>
</evidence>
<accession>A0ABS7AG44</accession>
<dbReference type="InterPro" id="IPR001647">
    <property type="entry name" value="HTH_TetR"/>
</dbReference>
<evidence type="ECO:0000313" key="6">
    <source>
        <dbReference type="EMBL" id="MBW6401123.1"/>
    </source>
</evidence>
<dbReference type="PANTHER" id="PTHR30055:SF234">
    <property type="entry name" value="HTH-TYPE TRANSCRIPTIONAL REGULATOR BETI"/>
    <property type="match status" value="1"/>
</dbReference>
<evidence type="ECO:0000256" key="1">
    <source>
        <dbReference type="ARBA" id="ARBA00023015"/>
    </source>
</evidence>
<keyword evidence="1" id="KW-0805">Transcription regulation</keyword>
<sequence>MAKQSNLLNFMRKSPVQGRSQQTVETLLEASAQILHKEGEAALTTNRIAERAGFSIGTLYQYFPNRDAILVAMAEREQKRVLARLEAELAGFDPADPEPTVRQAIRAFLGAFRGRHGVRRAVLLAILRRVPKETKDVVSVAEPMLAAIEARCGAHVEPLGEAGRYVLLRAVAGAVRSAAFERHPMLGTEAFEEALVRLVMGMLRPKTPG</sequence>
<organism evidence="6 7">
    <name type="scientific">Roseomonas alba</name>
    <dbReference type="NCBI Taxonomy" id="2846776"/>
    <lineage>
        <taxon>Bacteria</taxon>
        <taxon>Pseudomonadati</taxon>
        <taxon>Pseudomonadota</taxon>
        <taxon>Alphaproteobacteria</taxon>
        <taxon>Acetobacterales</taxon>
        <taxon>Roseomonadaceae</taxon>
        <taxon>Roseomonas</taxon>
    </lineage>
</organism>
<gene>
    <name evidence="6" type="ORF">KPL78_24905</name>
</gene>
<keyword evidence="3" id="KW-0804">Transcription</keyword>
<evidence type="ECO:0000259" key="5">
    <source>
        <dbReference type="PROSITE" id="PS50977"/>
    </source>
</evidence>
<dbReference type="Pfam" id="PF00440">
    <property type="entry name" value="TetR_N"/>
    <property type="match status" value="1"/>
</dbReference>
<proteinExistence type="predicted"/>
<dbReference type="EMBL" id="JAHYBZ010000010">
    <property type="protein sequence ID" value="MBW6401123.1"/>
    <property type="molecule type" value="Genomic_DNA"/>
</dbReference>
<keyword evidence="2 4" id="KW-0238">DNA-binding</keyword>
<evidence type="ECO:0000256" key="2">
    <source>
        <dbReference type="ARBA" id="ARBA00023125"/>
    </source>
</evidence>
<protein>
    <submittedName>
        <fullName evidence="6">TetR/AcrR family transcriptional regulator</fullName>
    </submittedName>
</protein>
<dbReference type="InterPro" id="IPR009057">
    <property type="entry name" value="Homeodomain-like_sf"/>
</dbReference>
<dbReference type="PRINTS" id="PR00455">
    <property type="entry name" value="HTHTETR"/>
</dbReference>
<dbReference type="InterPro" id="IPR050109">
    <property type="entry name" value="HTH-type_TetR-like_transc_reg"/>
</dbReference>
<dbReference type="PROSITE" id="PS50977">
    <property type="entry name" value="HTH_TETR_2"/>
    <property type="match status" value="1"/>
</dbReference>
<dbReference type="PANTHER" id="PTHR30055">
    <property type="entry name" value="HTH-TYPE TRANSCRIPTIONAL REGULATOR RUTR"/>
    <property type="match status" value="1"/>
</dbReference>
<evidence type="ECO:0000256" key="4">
    <source>
        <dbReference type="PROSITE-ProRule" id="PRU00335"/>
    </source>
</evidence>
<feature type="domain" description="HTH tetR-type" evidence="5">
    <location>
        <begin position="21"/>
        <end position="81"/>
    </location>
</feature>
<name>A0ABS7AG44_9PROT</name>
<reference evidence="6 7" key="1">
    <citation type="submission" date="2021-07" db="EMBL/GenBank/DDBJ databases">
        <authorList>
            <person name="So Y."/>
        </authorList>
    </citation>
    <scope>NUCLEOTIDE SEQUENCE [LARGE SCALE GENOMIC DNA]</scope>
    <source>
        <strain evidence="6 7">HJA6</strain>
    </source>
</reference>